<reference evidence="13 14" key="1">
    <citation type="submission" date="2019-01" db="EMBL/GenBank/DDBJ databases">
        <title>Draft genome sequences of the type strains of six Macrococcus species.</title>
        <authorList>
            <person name="Mazhar S."/>
            <person name="Altermann E."/>
            <person name="Hill C."/>
            <person name="Mcauliffe O."/>
        </authorList>
    </citation>
    <scope>NUCLEOTIDE SEQUENCE [LARGE SCALE GENOMIC DNA]</scope>
    <source>
        <strain evidence="13 14">CCM4811</strain>
    </source>
</reference>
<feature type="transmembrane region" description="Helical" evidence="12">
    <location>
        <begin position="94"/>
        <end position="113"/>
    </location>
</feature>
<evidence type="ECO:0000256" key="4">
    <source>
        <dbReference type="ARBA" id="ARBA00022448"/>
    </source>
</evidence>
<feature type="transmembrane region" description="Helical" evidence="12">
    <location>
        <begin position="119"/>
        <end position="144"/>
    </location>
</feature>
<dbReference type="GO" id="GO:0033214">
    <property type="term" value="P:siderophore-iron import into cell"/>
    <property type="evidence" value="ECO:0007669"/>
    <property type="project" value="TreeGrafter"/>
</dbReference>
<comment type="function">
    <text evidence="9">Part of the binding-protein-dependent transport system for heme-iron. Responsible for the translocation of the substrate across the membrane.</text>
</comment>
<comment type="similarity">
    <text evidence="2">Belongs to the binding-protein-dependent transport system permease family. FecCD subfamily.</text>
</comment>
<evidence type="ECO:0000256" key="11">
    <source>
        <dbReference type="ARBA" id="ARBA00031465"/>
    </source>
</evidence>
<dbReference type="CDD" id="cd06550">
    <property type="entry name" value="TM_ABC_iron-siderophores_like"/>
    <property type="match status" value="1"/>
</dbReference>
<proteinExistence type="inferred from homology"/>
<keyword evidence="6 12" id="KW-0812">Transmembrane</keyword>
<feature type="transmembrane region" description="Helical" evidence="12">
    <location>
        <begin position="283"/>
        <end position="300"/>
    </location>
</feature>
<dbReference type="EMBL" id="SCWA01000004">
    <property type="protein sequence ID" value="TDL98453.1"/>
    <property type="molecule type" value="Genomic_DNA"/>
</dbReference>
<evidence type="ECO:0000256" key="3">
    <source>
        <dbReference type="ARBA" id="ARBA00018524"/>
    </source>
</evidence>
<keyword evidence="5" id="KW-1003">Cell membrane</keyword>
<dbReference type="OrthoDB" id="9811721at2"/>
<evidence type="ECO:0000256" key="9">
    <source>
        <dbReference type="ARBA" id="ARBA00025320"/>
    </source>
</evidence>
<gene>
    <name evidence="13" type="ORF">ERX27_03190</name>
</gene>
<evidence type="ECO:0000256" key="8">
    <source>
        <dbReference type="ARBA" id="ARBA00023136"/>
    </source>
</evidence>
<dbReference type="AlphaFoldDB" id="A0A4R6BFD2"/>
<dbReference type="FunFam" id="1.10.3470.10:FF:000001">
    <property type="entry name" value="Vitamin B12 ABC transporter permease BtuC"/>
    <property type="match status" value="1"/>
</dbReference>
<evidence type="ECO:0000256" key="1">
    <source>
        <dbReference type="ARBA" id="ARBA00004651"/>
    </source>
</evidence>
<evidence type="ECO:0000313" key="13">
    <source>
        <dbReference type="EMBL" id="TDL98453.1"/>
    </source>
</evidence>
<sequence length="340" mass="36720">MIETHKKRRQLIILVVLCIVALLTMAFSMTTGDFKMTVPQFFRTLFGNGDATDTMVLFEFRMPRLVVTILSGMALAVSGALLQSITKNPLADPGIIGINAGSGFFIVLLIMFMPVDSSTFVYILPLFSMIGGLLTALFIFILSYKKNEGIQPVRMILIGVGMATALSGASIMMTSTFKSDQMEFISAWYAGSIWGDTWPFAIMLAVAVCILLPIVFMKANTLNILNTHEHISTGVGVGVNRQRMILVSIAVFLSSCAVAVSGGIGFIGLLGPHIARSLVGPRHQMFMPIALLIGAILLALSDTLGRILLQPAGIPAGIIVSIMGAPYFLYLMNRSAQNEY</sequence>
<keyword evidence="7 12" id="KW-1133">Transmembrane helix</keyword>
<dbReference type="GO" id="GO:0022857">
    <property type="term" value="F:transmembrane transporter activity"/>
    <property type="evidence" value="ECO:0007669"/>
    <property type="project" value="InterPro"/>
</dbReference>
<evidence type="ECO:0000313" key="14">
    <source>
        <dbReference type="Proteomes" id="UP000295310"/>
    </source>
</evidence>
<keyword evidence="4" id="KW-0813">Transport</keyword>
<feature type="transmembrane region" description="Helical" evidence="12">
    <location>
        <begin position="65"/>
        <end position="82"/>
    </location>
</feature>
<dbReference type="InterPro" id="IPR037294">
    <property type="entry name" value="ABC_BtuC-like"/>
</dbReference>
<accession>A0A4R6BFD2</accession>
<dbReference type="PANTHER" id="PTHR30472">
    <property type="entry name" value="FERRIC ENTEROBACTIN TRANSPORT SYSTEM PERMEASE PROTEIN"/>
    <property type="match status" value="1"/>
</dbReference>
<dbReference type="RefSeq" id="WP_133431394.1">
    <property type="nucleotide sequence ID" value="NZ_SCWA01000004.1"/>
</dbReference>
<evidence type="ECO:0000256" key="12">
    <source>
        <dbReference type="SAM" id="Phobius"/>
    </source>
</evidence>
<dbReference type="Pfam" id="PF01032">
    <property type="entry name" value="FecCD"/>
    <property type="match status" value="1"/>
</dbReference>
<feature type="transmembrane region" description="Helical" evidence="12">
    <location>
        <begin position="156"/>
        <end position="177"/>
    </location>
</feature>
<dbReference type="SUPFAM" id="SSF81345">
    <property type="entry name" value="ABC transporter involved in vitamin B12 uptake, BtuC"/>
    <property type="match status" value="1"/>
</dbReference>
<evidence type="ECO:0000256" key="6">
    <source>
        <dbReference type="ARBA" id="ARBA00022692"/>
    </source>
</evidence>
<dbReference type="Gene3D" id="1.10.3470.10">
    <property type="entry name" value="ABC transporter involved in vitamin B12 uptake, BtuC"/>
    <property type="match status" value="1"/>
</dbReference>
<dbReference type="PANTHER" id="PTHR30472:SF69">
    <property type="entry name" value="HEME-IRON TRANSPORT SYSTEM PERMEASE PROTEIN ISDF-RELATED"/>
    <property type="match status" value="1"/>
</dbReference>
<feature type="transmembrane region" description="Helical" evidence="12">
    <location>
        <begin position="245"/>
        <end position="271"/>
    </location>
</feature>
<evidence type="ECO:0000256" key="5">
    <source>
        <dbReference type="ARBA" id="ARBA00022475"/>
    </source>
</evidence>
<evidence type="ECO:0000256" key="7">
    <source>
        <dbReference type="ARBA" id="ARBA00022989"/>
    </source>
</evidence>
<dbReference type="InterPro" id="IPR000522">
    <property type="entry name" value="ABC_transptr_permease_BtuC"/>
</dbReference>
<organism evidence="13 14">
    <name type="scientific">Macrococcus brunensis</name>
    <dbReference type="NCBI Taxonomy" id="198483"/>
    <lineage>
        <taxon>Bacteria</taxon>
        <taxon>Bacillati</taxon>
        <taxon>Bacillota</taxon>
        <taxon>Bacilli</taxon>
        <taxon>Bacillales</taxon>
        <taxon>Staphylococcaceae</taxon>
        <taxon>Macrococcus</taxon>
    </lineage>
</organism>
<comment type="subcellular location">
    <subcellularLocation>
        <location evidence="1">Cell membrane</location>
        <topology evidence="1">Multi-pass membrane protein</topology>
    </subcellularLocation>
</comment>
<keyword evidence="8 12" id="KW-0472">Membrane</keyword>
<keyword evidence="14" id="KW-1185">Reference proteome</keyword>
<feature type="transmembrane region" description="Helical" evidence="12">
    <location>
        <begin position="312"/>
        <end position="332"/>
    </location>
</feature>
<comment type="caution">
    <text evidence="13">The sequence shown here is derived from an EMBL/GenBank/DDBJ whole genome shotgun (WGS) entry which is preliminary data.</text>
</comment>
<evidence type="ECO:0000256" key="10">
    <source>
        <dbReference type="ARBA" id="ARBA00031149"/>
    </source>
</evidence>
<protein>
    <recommendedName>
        <fullName evidence="3">Probable heme-iron transport system permease protein IsdF</fullName>
    </recommendedName>
    <alternativeName>
        <fullName evidence="11">Iron-regulated surface determinant protein F</fullName>
    </alternativeName>
    <alternativeName>
        <fullName evidence="10">Staphylococcal iron-regulated protein G</fullName>
    </alternativeName>
</protein>
<dbReference type="GO" id="GO:0005886">
    <property type="term" value="C:plasma membrane"/>
    <property type="evidence" value="ECO:0007669"/>
    <property type="project" value="UniProtKB-SubCell"/>
</dbReference>
<name>A0A4R6BFD2_9STAP</name>
<feature type="transmembrane region" description="Helical" evidence="12">
    <location>
        <begin position="197"/>
        <end position="216"/>
    </location>
</feature>
<dbReference type="Proteomes" id="UP000295310">
    <property type="component" value="Unassembled WGS sequence"/>
</dbReference>
<evidence type="ECO:0000256" key="2">
    <source>
        <dbReference type="ARBA" id="ARBA00007935"/>
    </source>
</evidence>